<evidence type="ECO:0000313" key="1">
    <source>
        <dbReference type="EMBL" id="ERL84054.1"/>
    </source>
</evidence>
<accession>U4TRG3</accession>
<reference evidence="1 2" key="1">
    <citation type="journal article" date="2013" name="Genome Biol.">
        <title>Draft genome of the mountain pine beetle, Dendroctonus ponderosae Hopkins, a major forest pest.</title>
        <authorList>
            <person name="Keeling C.I."/>
            <person name="Yuen M.M."/>
            <person name="Liao N.Y."/>
            <person name="Docking T.R."/>
            <person name="Chan S.K."/>
            <person name="Taylor G.A."/>
            <person name="Palmquist D.L."/>
            <person name="Jackman S.D."/>
            <person name="Nguyen A."/>
            <person name="Li M."/>
            <person name="Henderson H."/>
            <person name="Janes J.K."/>
            <person name="Zhao Y."/>
            <person name="Pandoh P."/>
            <person name="Moore R."/>
            <person name="Sperling F.A."/>
            <person name="Huber D.P."/>
            <person name="Birol I."/>
            <person name="Jones S.J."/>
            <person name="Bohlmann J."/>
        </authorList>
    </citation>
    <scope>NUCLEOTIDE SEQUENCE</scope>
</reference>
<evidence type="ECO:0000313" key="2">
    <source>
        <dbReference type="Proteomes" id="UP000030742"/>
    </source>
</evidence>
<organism evidence="1 2">
    <name type="scientific">Dendroctonus ponderosae</name>
    <name type="common">Mountain pine beetle</name>
    <dbReference type="NCBI Taxonomy" id="77166"/>
    <lineage>
        <taxon>Eukaryota</taxon>
        <taxon>Metazoa</taxon>
        <taxon>Ecdysozoa</taxon>
        <taxon>Arthropoda</taxon>
        <taxon>Hexapoda</taxon>
        <taxon>Insecta</taxon>
        <taxon>Pterygota</taxon>
        <taxon>Neoptera</taxon>
        <taxon>Endopterygota</taxon>
        <taxon>Coleoptera</taxon>
        <taxon>Polyphaga</taxon>
        <taxon>Cucujiformia</taxon>
        <taxon>Curculionidae</taxon>
        <taxon>Scolytinae</taxon>
        <taxon>Dendroctonus</taxon>
    </lineage>
</organism>
<protein>
    <submittedName>
        <fullName evidence="1">Uncharacterized protein</fullName>
    </submittedName>
</protein>
<dbReference type="AlphaFoldDB" id="U4TRG3"/>
<gene>
    <name evidence="1" type="ORF">D910_01387</name>
</gene>
<proteinExistence type="predicted"/>
<name>U4TRG3_DENPD</name>
<dbReference type="EMBL" id="KB631063">
    <property type="protein sequence ID" value="ERL84054.1"/>
    <property type="molecule type" value="Genomic_DNA"/>
</dbReference>
<sequence length="60" mass="6679">METENAYLFIKNVVFELFLVFKENAKFENQSGSGKTLLACGSYVGNLKAAKLSLPLRDGY</sequence>
<dbReference type="Proteomes" id="UP000030742">
    <property type="component" value="Unassembled WGS sequence"/>
</dbReference>